<reference evidence="1 2" key="1">
    <citation type="submission" date="2018-06" db="EMBL/GenBank/DDBJ databases">
        <title>The draft genome sequences of strains SCU63 and S1.</title>
        <authorList>
            <person name="Gan L."/>
        </authorList>
    </citation>
    <scope>NUCLEOTIDE SEQUENCE [LARGE SCALE GENOMIC DNA]</scope>
    <source>
        <strain evidence="1 2">SCU63</strain>
    </source>
</reference>
<dbReference type="Proteomes" id="UP000251002">
    <property type="component" value="Unassembled WGS sequence"/>
</dbReference>
<name>A0A365L7P7_9BACL</name>
<evidence type="ECO:0000313" key="2">
    <source>
        <dbReference type="Proteomes" id="UP000251002"/>
    </source>
</evidence>
<keyword evidence="2" id="KW-1185">Reference proteome</keyword>
<evidence type="ECO:0000313" key="1">
    <source>
        <dbReference type="EMBL" id="RAZ81428.1"/>
    </source>
</evidence>
<accession>A0A365L7P7</accession>
<comment type="caution">
    <text evidence="1">The sequence shown here is derived from an EMBL/GenBank/DDBJ whole genome shotgun (WGS) entry which is preliminary data.</text>
</comment>
<gene>
    <name evidence="1" type="ORF">DP120_03880</name>
</gene>
<proteinExistence type="predicted"/>
<dbReference type="AlphaFoldDB" id="A0A365L7P7"/>
<protein>
    <submittedName>
        <fullName evidence="1">Uncharacterized protein</fullName>
    </submittedName>
</protein>
<sequence>MTYIIDHAKKFIHELTYQEKRCGIEQTPADHRELTDSAPYIYTLEKEKMYAKCPYCHEVPLIID</sequence>
<organism evidence="1 2">
    <name type="scientific">Planococcus halotolerans</name>
    <dbReference type="NCBI Taxonomy" id="2233542"/>
    <lineage>
        <taxon>Bacteria</taxon>
        <taxon>Bacillati</taxon>
        <taxon>Bacillota</taxon>
        <taxon>Bacilli</taxon>
        <taxon>Bacillales</taxon>
        <taxon>Caryophanaceae</taxon>
        <taxon>Planococcus</taxon>
    </lineage>
</organism>
<dbReference type="EMBL" id="QLZR01000001">
    <property type="protein sequence ID" value="RAZ81428.1"/>
    <property type="molecule type" value="Genomic_DNA"/>
</dbReference>
<dbReference type="RefSeq" id="WP_112221983.1">
    <property type="nucleotide sequence ID" value="NZ_CP047673.1"/>
</dbReference>